<dbReference type="InterPro" id="IPR002347">
    <property type="entry name" value="SDR_fam"/>
</dbReference>
<gene>
    <name evidence="4" type="ORF">GCM10023215_45280</name>
</gene>
<dbReference type="PRINTS" id="PR00081">
    <property type="entry name" value="GDHRDH"/>
</dbReference>
<dbReference type="Gene3D" id="3.40.50.720">
    <property type="entry name" value="NAD(P)-binding Rossmann-like Domain"/>
    <property type="match status" value="1"/>
</dbReference>
<dbReference type="PANTHER" id="PTHR24321">
    <property type="entry name" value="DEHYDROGENASES, SHORT CHAIN"/>
    <property type="match status" value="1"/>
</dbReference>
<dbReference type="SUPFAM" id="SSF51735">
    <property type="entry name" value="NAD(P)-binding Rossmann-fold domains"/>
    <property type="match status" value="1"/>
</dbReference>
<dbReference type="RefSeq" id="WP_345382739.1">
    <property type="nucleotide sequence ID" value="NZ_BAABIC010000016.1"/>
</dbReference>
<keyword evidence="3" id="KW-0472">Membrane</keyword>
<evidence type="ECO:0000256" key="3">
    <source>
        <dbReference type="SAM" id="Phobius"/>
    </source>
</evidence>
<name>A0ABP8X9N5_9PSEU</name>
<keyword evidence="5" id="KW-1185">Reference proteome</keyword>
<sequence>MLQHAVPHVRDGGSIVITSSVVGLIGFGDLCAYGAAKHGQVGLMRSAAKELAGRRIRVDTLHPGPTSTVFQADIEMRATGLDRDTAAMTFDGMIPLGSHTTPEETARAALYLASDASARITASIFAIDGGMSG</sequence>
<keyword evidence="3" id="KW-0812">Transmembrane</keyword>
<evidence type="ECO:0008006" key="6">
    <source>
        <dbReference type="Google" id="ProtNLM"/>
    </source>
</evidence>
<dbReference type="InterPro" id="IPR036291">
    <property type="entry name" value="NAD(P)-bd_dom_sf"/>
</dbReference>
<dbReference type="EMBL" id="BAABIC010000016">
    <property type="protein sequence ID" value="GAA4701327.1"/>
    <property type="molecule type" value="Genomic_DNA"/>
</dbReference>
<protein>
    <recommendedName>
        <fullName evidence="6">Enoyl-ACP reductase-like protein</fullName>
    </recommendedName>
</protein>
<comment type="caution">
    <text evidence="4">The sequence shown here is derived from an EMBL/GenBank/DDBJ whole genome shotgun (WGS) entry which is preliminary data.</text>
</comment>
<dbReference type="PANTHER" id="PTHR24321:SF8">
    <property type="entry name" value="ESTRADIOL 17-BETA-DEHYDROGENASE 8-RELATED"/>
    <property type="match status" value="1"/>
</dbReference>
<evidence type="ECO:0000313" key="4">
    <source>
        <dbReference type="EMBL" id="GAA4701327.1"/>
    </source>
</evidence>
<comment type="similarity">
    <text evidence="1">Belongs to the short-chain dehydrogenases/reductases (SDR) family.</text>
</comment>
<dbReference type="Pfam" id="PF13561">
    <property type="entry name" value="adh_short_C2"/>
    <property type="match status" value="1"/>
</dbReference>
<evidence type="ECO:0000313" key="5">
    <source>
        <dbReference type="Proteomes" id="UP001500325"/>
    </source>
</evidence>
<keyword evidence="3" id="KW-1133">Transmembrane helix</keyword>
<keyword evidence="2" id="KW-0560">Oxidoreductase</keyword>
<proteinExistence type="inferred from homology"/>
<feature type="transmembrane region" description="Helical" evidence="3">
    <location>
        <begin position="12"/>
        <end position="36"/>
    </location>
</feature>
<dbReference type="CDD" id="cd05233">
    <property type="entry name" value="SDR_c"/>
    <property type="match status" value="1"/>
</dbReference>
<organism evidence="4 5">
    <name type="scientific">Pseudonocardia yuanmonensis</name>
    <dbReference type="NCBI Taxonomy" id="1095914"/>
    <lineage>
        <taxon>Bacteria</taxon>
        <taxon>Bacillati</taxon>
        <taxon>Actinomycetota</taxon>
        <taxon>Actinomycetes</taxon>
        <taxon>Pseudonocardiales</taxon>
        <taxon>Pseudonocardiaceae</taxon>
        <taxon>Pseudonocardia</taxon>
    </lineage>
</organism>
<evidence type="ECO:0000256" key="1">
    <source>
        <dbReference type="ARBA" id="ARBA00006484"/>
    </source>
</evidence>
<reference evidence="5" key="1">
    <citation type="journal article" date="2019" name="Int. J. Syst. Evol. Microbiol.">
        <title>The Global Catalogue of Microorganisms (GCM) 10K type strain sequencing project: providing services to taxonomists for standard genome sequencing and annotation.</title>
        <authorList>
            <consortium name="The Broad Institute Genomics Platform"/>
            <consortium name="The Broad Institute Genome Sequencing Center for Infectious Disease"/>
            <person name="Wu L."/>
            <person name="Ma J."/>
        </authorList>
    </citation>
    <scope>NUCLEOTIDE SEQUENCE [LARGE SCALE GENOMIC DNA]</scope>
    <source>
        <strain evidence="5">JCM 18055</strain>
    </source>
</reference>
<accession>A0ABP8X9N5</accession>
<evidence type="ECO:0000256" key="2">
    <source>
        <dbReference type="ARBA" id="ARBA00023002"/>
    </source>
</evidence>
<dbReference type="Proteomes" id="UP001500325">
    <property type="component" value="Unassembled WGS sequence"/>
</dbReference>